<proteinExistence type="predicted"/>
<organism evidence="2 3">
    <name type="scientific">Polycladospora coralii</name>
    <dbReference type="NCBI Taxonomy" id="2771432"/>
    <lineage>
        <taxon>Bacteria</taxon>
        <taxon>Bacillati</taxon>
        <taxon>Bacillota</taxon>
        <taxon>Bacilli</taxon>
        <taxon>Bacillales</taxon>
        <taxon>Thermoactinomycetaceae</taxon>
        <taxon>Polycladospora</taxon>
    </lineage>
</organism>
<dbReference type="Proteomes" id="UP000661691">
    <property type="component" value="Unassembled WGS sequence"/>
</dbReference>
<feature type="transmembrane region" description="Helical" evidence="1">
    <location>
        <begin position="250"/>
        <end position="268"/>
    </location>
</feature>
<evidence type="ECO:0000313" key="2">
    <source>
        <dbReference type="EMBL" id="MBD1373935.1"/>
    </source>
</evidence>
<dbReference type="EMBL" id="JACXAH010000048">
    <property type="protein sequence ID" value="MBD1373935.1"/>
    <property type="molecule type" value="Genomic_DNA"/>
</dbReference>
<dbReference type="RefSeq" id="WP_191142871.1">
    <property type="nucleotide sequence ID" value="NZ_JACXAH010000048.1"/>
</dbReference>
<keyword evidence="1" id="KW-1133">Transmembrane helix</keyword>
<name>A0A926RUH3_9BACL</name>
<reference evidence="2" key="1">
    <citation type="submission" date="2020-09" db="EMBL/GenBank/DDBJ databases">
        <title>A novel bacterium of genus Hazenella, isolated from South China Sea.</title>
        <authorList>
            <person name="Huang H."/>
            <person name="Mo K."/>
            <person name="Hu Y."/>
        </authorList>
    </citation>
    <scope>NUCLEOTIDE SEQUENCE</scope>
    <source>
        <strain evidence="2">IB182357</strain>
    </source>
</reference>
<gene>
    <name evidence="2" type="ORF">IC620_16445</name>
</gene>
<keyword evidence="3" id="KW-1185">Reference proteome</keyword>
<feature type="transmembrane region" description="Helical" evidence="1">
    <location>
        <begin position="168"/>
        <end position="190"/>
    </location>
</feature>
<dbReference type="AlphaFoldDB" id="A0A926RUH3"/>
<evidence type="ECO:0000256" key="1">
    <source>
        <dbReference type="SAM" id="Phobius"/>
    </source>
</evidence>
<sequence length="306" mass="36021">MLSYIIKEFKSQYLVRSMLTVLVILLLYLSCTVFVFSNRMPDEWNSYYVTQIAEIKNNMEFSDENDEYYEKKIKLFEYEYENGKYPNPANNFFVSFNQVLLICLCLGFVYVSMCNKETYIQNISNQISLQYFISQFIIIILFVLFTYLSEMFLSIMIGGVKFGFEGMFQPIVLLNNQGVVIELSSFYYAFATRTSMLVITIIYCAIGYMILWGIKNRWKAILTLFLVCVGPFIVFYMLNDEAVENLQRYLFFSYNYSLYFFSSYSISVVEGTTFIDALIVHGVSFTIFLMAAWCFFRRRMKSSNNI</sequence>
<evidence type="ECO:0000313" key="3">
    <source>
        <dbReference type="Proteomes" id="UP000661691"/>
    </source>
</evidence>
<keyword evidence="1" id="KW-0812">Transmembrane</keyword>
<accession>A0A926RUH3</accession>
<keyword evidence="1" id="KW-0472">Membrane</keyword>
<feature type="transmembrane region" description="Helical" evidence="1">
    <location>
        <begin position="13"/>
        <end position="36"/>
    </location>
</feature>
<comment type="caution">
    <text evidence="2">The sequence shown here is derived from an EMBL/GenBank/DDBJ whole genome shotgun (WGS) entry which is preliminary data.</text>
</comment>
<feature type="transmembrane region" description="Helical" evidence="1">
    <location>
        <begin position="92"/>
        <end position="111"/>
    </location>
</feature>
<feature type="transmembrane region" description="Helical" evidence="1">
    <location>
        <begin position="220"/>
        <end position="238"/>
    </location>
</feature>
<feature type="transmembrane region" description="Helical" evidence="1">
    <location>
        <begin position="274"/>
        <end position="296"/>
    </location>
</feature>
<feature type="transmembrane region" description="Helical" evidence="1">
    <location>
        <begin position="131"/>
        <end position="148"/>
    </location>
</feature>
<protein>
    <submittedName>
        <fullName evidence="2">Uncharacterized protein</fullName>
    </submittedName>
</protein>
<feature type="transmembrane region" description="Helical" evidence="1">
    <location>
        <begin position="197"/>
        <end position="214"/>
    </location>
</feature>